<dbReference type="RefSeq" id="WP_118724125.1">
    <property type="nucleotide sequence ID" value="NZ_JACOPE010000001.1"/>
</dbReference>
<accession>A0ABR7G3R4</accession>
<dbReference type="InterPro" id="IPR025449">
    <property type="entry name" value="JetB"/>
</dbReference>
<name>A0ABR7G3R4_9FIRM</name>
<sequence>MIEYYEQLLQEEQEAITEIIQTLFRQTFILEQKFDRRAGRLQYEKDYRVCTRHFEFLKAYFAISGIQLCENVHMGIIYIQGETLWGEKLPKLATIYLLLLKLIYDEQMATVSSSSHIVTTLGAINGKAGEFRVLKGLPSPTEMKRTIAMLKKYQIVEPLDSLEELNEATRVVIYPSIHAVLLGDDIRELLTTFEEAKELKSQQSVFHKEVESEEEHRGETTAI</sequence>
<dbReference type="EMBL" id="JACOPE010000001">
    <property type="protein sequence ID" value="MBC5682092.1"/>
    <property type="molecule type" value="Genomic_DNA"/>
</dbReference>
<evidence type="ECO:0000313" key="1">
    <source>
        <dbReference type="EMBL" id="MBC5682092.1"/>
    </source>
</evidence>
<keyword evidence="2" id="KW-1185">Reference proteome</keyword>
<dbReference type="Proteomes" id="UP000631576">
    <property type="component" value="Unassembled WGS sequence"/>
</dbReference>
<gene>
    <name evidence="1" type="ORF">H8S40_00540</name>
</gene>
<reference evidence="1 2" key="1">
    <citation type="submission" date="2020-08" db="EMBL/GenBank/DDBJ databases">
        <title>Genome public.</title>
        <authorList>
            <person name="Liu C."/>
            <person name="Sun Q."/>
        </authorList>
    </citation>
    <scope>NUCLEOTIDE SEQUENCE [LARGE SCALE GENOMIC DNA]</scope>
    <source>
        <strain evidence="1 2">NSJ-13</strain>
    </source>
</reference>
<protein>
    <submittedName>
        <fullName evidence="1">DUF4194 domain-containing protein</fullName>
    </submittedName>
</protein>
<comment type="caution">
    <text evidence="1">The sequence shown here is derived from an EMBL/GenBank/DDBJ whole genome shotgun (WGS) entry which is preliminary data.</text>
</comment>
<dbReference type="Pfam" id="PF13835">
    <property type="entry name" value="DUF4194"/>
    <property type="match status" value="1"/>
</dbReference>
<organism evidence="1 2">
    <name type="scientific">Ruminococcus hominis</name>
    <dbReference type="NCBI Taxonomy" id="2763065"/>
    <lineage>
        <taxon>Bacteria</taxon>
        <taxon>Bacillati</taxon>
        <taxon>Bacillota</taxon>
        <taxon>Clostridia</taxon>
        <taxon>Eubacteriales</taxon>
        <taxon>Oscillospiraceae</taxon>
        <taxon>Ruminococcus</taxon>
    </lineage>
</organism>
<proteinExistence type="predicted"/>
<evidence type="ECO:0000313" key="2">
    <source>
        <dbReference type="Proteomes" id="UP000631576"/>
    </source>
</evidence>